<dbReference type="InterPro" id="IPR036388">
    <property type="entry name" value="WH-like_DNA-bd_sf"/>
</dbReference>
<evidence type="ECO:0000259" key="7">
    <source>
        <dbReference type="PROSITE" id="PS51755"/>
    </source>
</evidence>
<dbReference type="InterPro" id="IPR016032">
    <property type="entry name" value="Sig_transdc_resp-reg_C-effctor"/>
</dbReference>
<evidence type="ECO:0000313" key="9">
    <source>
        <dbReference type="Proteomes" id="UP000217944"/>
    </source>
</evidence>
<dbReference type="PROSITE" id="PS51755">
    <property type="entry name" value="OMPR_PHOB"/>
    <property type="match status" value="1"/>
</dbReference>
<dbReference type="InterPro" id="IPR001789">
    <property type="entry name" value="Sig_transdc_resp-reg_receiver"/>
</dbReference>
<dbReference type="GO" id="GO:0006355">
    <property type="term" value="P:regulation of DNA-templated transcription"/>
    <property type="evidence" value="ECO:0007669"/>
    <property type="project" value="InterPro"/>
</dbReference>
<dbReference type="AlphaFoldDB" id="A0A292YEY6"/>
<keyword evidence="9" id="KW-1185">Reference proteome</keyword>
<dbReference type="PROSITE" id="PS50110">
    <property type="entry name" value="RESPONSE_REGULATORY"/>
    <property type="match status" value="1"/>
</dbReference>
<keyword evidence="1 4" id="KW-0597">Phosphoprotein</keyword>
<keyword evidence="2" id="KW-0902">Two-component regulatory system</keyword>
<evidence type="ECO:0000256" key="1">
    <source>
        <dbReference type="ARBA" id="ARBA00022553"/>
    </source>
</evidence>
<dbReference type="Proteomes" id="UP000217944">
    <property type="component" value="Unassembled WGS sequence"/>
</dbReference>
<dbReference type="Pfam" id="PF00072">
    <property type="entry name" value="Response_reg"/>
    <property type="match status" value="1"/>
</dbReference>
<evidence type="ECO:0000256" key="2">
    <source>
        <dbReference type="ARBA" id="ARBA00023012"/>
    </source>
</evidence>
<sequence>MIKIAIIEDEEDLLDLLEFNLINAGFDAVGFLNTKKVKDFIIEENPDLLIVDRNLPGIEGSEFVKELKNEGFNIPVIFLTAKVGEEDILDGFEKGADDYIKKPFSIKELIARIKAVLKRYNKKINFLTYKNYKLDLLNKNLLIGNDTIDLTKSEFNLLNIFFENPKRIITKEEIADILEISEKSVNVAINRLNHKINLIDAKRGIGYTLK</sequence>
<dbReference type="SMART" id="SM00448">
    <property type="entry name" value="REC"/>
    <property type="match status" value="1"/>
</dbReference>
<comment type="caution">
    <text evidence="8">The sequence shown here is derived from an EMBL/GenBank/DDBJ whole genome shotgun (WGS) entry which is preliminary data.</text>
</comment>
<protein>
    <submittedName>
        <fullName evidence="8">Two-component system, OmpR family, phosphate regulon response regulator PhoB</fullName>
    </submittedName>
</protein>
<dbReference type="InterPro" id="IPR001867">
    <property type="entry name" value="OmpR/PhoB-type_DNA-bd"/>
</dbReference>
<dbReference type="EMBL" id="BDME01000002">
    <property type="protein sequence ID" value="GAX87799.1"/>
    <property type="molecule type" value="Genomic_DNA"/>
</dbReference>
<dbReference type="GO" id="GO:0000156">
    <property type="term" value="F:phosphorelay response regulator activity"/>
    <property type="evidence" value="ECO:0007669"/>
    <property type="project" value="TreeGrafter"/>
</dbReference>
<accession>A0A292YEY6</accession>
<evidence type="ECO:0000259" key="6">
    <source>
        <dbReference type="PROSITE" id="PS50110"/>
    </source>
</evidence>
<evidence type="ECO:0000256" key="4">
    <source>
        <dbReference type="PROSITE-ProRule" id="PRU00169"/>
    </source>
</evidence>
<evidence type="ECO:0000256" key="3">
    <source>
        <dbReference type="ARBA" id="ARBA00023125"/>
    </source>
</evidence>
<feature type="modified residue" description="4-aspartylphosphate" evidence="4">
    <location>
        <position position="52"/>
    </location>
</feature>
<dbReference type="Gene3D" id="6.10.250.690">
    <property type="match status" value="1"/>
</dbReference>
<dbReference type="GO" id="GO:0032993">
    <property type="term" value="C:protein-DNA complex"/>
    <property type="evidence" value="ECO:0007669"/>
    <property type="project" value="TreeGrafter"/>
</dbReference>
<dbReference type="SUPFAM" id="SSF52172">
    <property type="entry name" value="CheY-like"/>
    <property type="match status" value="1"/>
</dbReference>
<dbReference type="SUPFAM" id="SSF46894">
    <property type="entry name" value="C-terminal effector domain of the bipartite response regulators"/>
    <property type="match status" value="1"/>
</dbReference>
<organism evidence="8 9">
    <name type="scientific">Lebetimonas natsushimae</name>
    <dbReference type="NCBI Taxonomy" id="1936991"/>
    <lineage>
        <taxon>Bacteria</taxon>
        <taxon>Pseudomonadati</taxon>
        <taxon>Campylobacterota</taxon>
        <taxon>Epsilonproteobacteria</taxon>
        <taxon>Nautiliales</taxon>
        <taxon>Nautiliaceae</taxon>
        <taxon>Lebetimonas</taxon>
    </lineage>
</organism>
<dbReference type="SMART" id="SM00862">
    <property type="entry name" value="Trans_reg_C"/>
    <property type="match status" value="1"/>
</dbReference>
<dbReference type="Gene3D" id="3.40.50.2300">
    <property type="match status" value="1"/>
</dbReference>
<proteinExistence type="predicted"/>
<dbReference type="GO" id="GO:0005829">
    <property type="term" value="C:cytosol"/>
    <property type="evidence" value="ECO:0007669"/>
    <property type="project" value="TreeGrafter"/>
</dbReference>
<gene>
    <name evidence="8" type="ORF">LNAT_P1096</name>
</gene>
<dbReference type="PANTHER" id="PTHR48111:SF40">
    <property type="entry name" value="PHOSPHATE REGULON TRANSCRIPTIONAL REGULATORY PROTEIN PHOB"/>
    <property type="match status" value="1"/>
</dbReference>
<feature type="DNA-binding region" description="OmpR/PhoB-type" evidence="5">
    <location>
        <begin position="124"/>
        <end position="210"/>
    </location>
</feature>
<dbReference type="InterPro" id="IPR011006">
    <property type="entry name" value="CheY-like_superfamily"/>
</dbReference>
<keyword evidence="3 5" id="KW-0238">DNA-binding</keyword>
<evidence type="ECO:0000313" key="8">
    <source>
        <dbReference type="EMBL" id="GAX87799.1"/>
    </source>
</evidence>
<reference evidence="8 9" key="1">
    <citation type="journal article" date="2017" name="Syst. Appl. Microbiol.">
        <title>Lebetimonas natsushimae sp. nov., a novel strictly anaerobic, moderately thermophilic chemoautotroph isolated from a deep-sea hydrothermal vent polychaete nest in the Mid-Okinawa Trough.</title>
        <authorList>
            <person name="Nagata R."/>
            <person name="Takaki Y."/>
            <person name="Tame A."/>
            <person name="Nunoura T."/>
            <person name="Muto H."/>
            <person name="Mino S."/>
            <person name="Sawayama S."/>
            <person name="Takai K."/>
            <person name="Nakagawa S."/>
        </authorList>
    </citation>
    <scope>NUCLEOTIDE SEQUENCE [LARGE SCALE GENOMIC DNA]</scope>
    <source>
        <strain evidence="8 9">HS1857</strain>
    </source>
</reference>
<name>A0A292YEY6_9BACT</name>
<dbReference type="RefSeq" id="WP_238594004.1">
    <property type="nucleotide sequence ID" value="NZ_BDME01000002.1"/>
</dbReference>
<dbReference type="CDD" id="cd00383">
    <property type="entry name" value="trans_reg_C"/>
    <property type="match status" value="1"/>
</dbReference>
<dbReference type="InterPro" id="IPR039420">
    <property type="entry name" value="WalR-like"/>
</dbReference>
<dbReference type="Pfam" id="PF00486">
    <property type="entry name" value="Trans_reg_C"/>
    <property type="match status" value="1"/>
</dbReference>
<dbReference type="GO" id="GO:0000976">
    <property type="term" value="F:transcription cis-regulatory region binding"/>
    <property type="evidence" value="ECO:0007669"/>
    <property type="project" value="TreeGrafter"/>
</dbReference>
<evidence type="ECO:0000256" key="5">
    <source>
        <dbReference type="PROSITE-ProRule" id="PRU01091"/>
    </source>
</evidence>
<dbReference type="PANTHER" id="PTHR48111">
    <property type="entry name" value="REGULATOR OF RPOS"/>
    <property type="match status" value="1"/>
</dbReference>
<feature type="domain" description="Response regulatory" evidence="6">
    <location>
        <begin position="3"/>
        <end position="117"/>
    </location>
</feature>
<feature type="domain" description="OmpR/PhoB-type" evidence="7">
    <location>
        <begin position="124"/>
        <end position="210"/>
    </location>
</feature>
<dbReference type="Gene3D" id="1.10.10.10">
    <property type="entry name" value="Winged helix-like DNA-binding domain superfamily/Winged helix DNA-binding domain"/>
    <property type="match status" value="1"/>
</dbReference>